<dbReference type="RefSeq" id="WP_147205521.1">
    <property type="nucleotide sequence ID" value="NZ_BJYT01000021.1"/>
</dbReference>
<dbReference type="AlphaFoldDB" id="A0A512BHG0"/>
<proteinExistence type="predicted"/>
<dbReference type="OrthoDB" id="662693at2"/>
<gene>
    <name evidence="2" type="ORF">SAE01_39070</name>
</gene>
<feature type="signal peptide" evidence="1">
    <location>
        <begin position="1"/>
        <end position="17"/>
    </location>
</feature>
<evidence type="ECO:0000313" key="2">
    <source>
        <dbReference type="EMBL" id="GEO11411.1"/>
    </source>
</evidence>
<dbReference type="EMBL" id="BJYT01000021">
    <property type="protein sequence ID" value="GEO11411.1"/>
    <property type="molecule type" value="Genomic_DNA"/>
</dbReference>
<accession>A0A512BHG0</accession>
<feature type="chain" id="PRO_5022089789" evidence="1">
    <location>
        <begin position="18"/>
        <end position="367"/>
    </location>
</feature>
<protein>
    <submittedName>
        <fullName evidence="2">Uncharacterized protein</fullName>
    </submittedName>
</protein>
<comment type="caution">
    <text evidence="2">The sequence shown here is derived from an EMBL/GenBank/DDBJ whole genome shotgun (WGS) entry which is preliminary data.</text>
</comment>
<evidence type="ECO:0000313" key="3">
    <source>
        <dbReference type="Proteomes" id="UP000321513"/>
    </source>
</evidence>
<dbReference type="Proteomes" id="UP000321513">
    <property type="component" value="Unassembled WGS sequence"/>
</dbReference>
<reference evidence="2 3" key="1">
    <citation type="submission" date="2019-07" db="EMBL/GenBank/DDBJ databases">
        <title>Whole genome shotgun sequence of Segetibacter aerophilus NBRC 106135.</title>
        <authorList>
            <person name="Hosoyama A."/>
            <person name="Uohara A."/>
            <person name="Ohji S."/>
            <person name="Ichikawa N."/>
        </authorList>
    </citation>
    <scope>NUCLEOTIDE SEQUENCE [LARGE SCALE GENOMIC DNA]</scope>
    <source>
        <strain evidence="2 3">NBRC 106135</strain>
    </source>
</reference>
<name>A0A512BHG0_9BACT</name>
<keyword evidence="1" id="KW-0732">Signal</keyword>
<sequence length="367" mass="42520">MKIFLLALAFSSWIFYAANYHKHFEKNFPPYESFNSTTTGLFETDDVLDIKLSGSLREIFGDRTENAKYRPIVVSYASKDSGEITVAAEAKTRGHFRKTVGNCSYPPLMLHFIKNATFKSSVFNDQAKLKLVMPCQGDEYVVREWMVYRIYNLITPKSFKARLVRIELEDTKKKKKTSPFYGILLEEEQQMAKRNRSVLIDKQMLKPQQIDETNFLTMAVFEYLIGNTDWSVQYQQNVRLLLQDSTAFPNAVPYDFDHAGLVNAPYAKPAEELQMYSVVERRFRGYCVPNMKKFDEVISVFKRLKKDIYSLYTDCPLLDAGYIKATKKYFDEFYATINNGKAMQKEFSYPCDENGTGNVVIKGLRKN</sequence>
<evidence type="ECO:0000256" key="1">
    <source>
        <dbReference type="SAM" id="SignalP"/>
    </source>
</evidence>
<keyword evidence="3" id="KW-1185">Reference proteome</keyword>
<organism evidence="2 3">
    <name type="scientific">Segetibacter aerophilus</name>
    <dbReference type="NCBI Taxonomy" id="670293"/>
    <lineage>
        <taxon>Bacteria</taxon>
        <taxon>Pseudomonadati</taxon>
        <taxon>Bacteroidota</taxon>
        <taxon>Chitinophagia</taxon>
        <taxon>Chitinophagales</taxon>
        <taxon>Chitinophagaceae</taxon>
        <taxon>Segetibacter</taxon>
    </lineage>
</organism>